<keyword evidence="1" id="KW-0472">Membrane</keyword>
<reference evidence="2" key="1">
    <citation type="submission" date="2014-11" db="EMBL/GenBank/DDBJ databases">
        <authorList>
            <person name="Amaro Gonzalez C."/>
        </authorList>
    </citation>
    <scope>NUCLEOTIDE SEQUENCE</scope>
</reference>
<proteinExistence type="predicted"/>
<feature type="transmembrane region" description="Helical" evidence="1">
    <location>
        <begin position="15"/>
        <end position="33"/>
    </location>
</feature>
<evidence type="ECO:0000256" key="1">
    <source>
        <dbReference type="SAM" id="Phobius"/>
    </source>
</evidence>
<accession>A0A0E9VV02</accession>
<reference evidence="2" key="2">
    <citation type="journal article" date="2015" name="Fish Shellfish Immunol.">
        <title>Early steps in the European eel (Anguilla anguilla)-Vibrio vulnificus interaction in the gills: Role of the RtxA13 toxin.</title>
        <authorList>
            <person name="Callol A."/>
            <person name="Pajuelo D."/>
            <person name="Ebbesson L."/>
            <person name="Teles M."/>
            <person name="MacKenzie S."/>
            <person name="Amaro C."/>
        </authorList>
    </citation>
    <scope>NUCLEOTIDE SEQUENCE</scope>
</reference>
<dbReference type="EMBL" id="GBXM01026711">
    <property type="protein sequence ID" value="JAH81866.1"/>
    <property type="molecule type" value="Transcribed_RNA"/>
</dbReference>
<dbReference type="AlphaFoldDB" id="A0A0E9VV02"/>
<name>A0A0E9VV02_ANGAN</name>
<organism evidence="2">
    <name type="scientific">Anguilla anguilla</name>
    <name type="common">European freshwater eel</name>
    <name type="synonym">Muraena anguilla</name>
    <dbReference type="NCBI Taxonomy" id="7936"/>
    <lineage>
        <taxon>Eukaryota</taxon>
        <taxon>Metazoa</taxon>
        <taxon>Chordata</taxon>
        <taxon>Craniata</taxon>
        <taxon>Vertebrata</taxon>
        <taxon>Euteleostomi</taxon>
        <taxon>Actinopterygii</taxon>
        <taxon>Neopterygii</taxon>
        <taxon>Teleostei</taxon>
        <taxon>Anguilliformes</taxon>
        <taxon>Anguillidae</taxon>
        <taxon>Anguilla</taxon>
    </lineage>
</organism>
<keyword evidence="1" id="KW-1133">Transmembrane helix</keyword>
<keyword evidence="1" id="KW-0812">Transmembrane</keyword>
<protein>
    <submittedName>
        <fullName evidence="2">Uncharacterized protein</fullName>
    </submittedName>
</protein>
<evidence type="ECO:0000313" key="2">
    <source>
        <dbReference type="EMBL" id="JAH81866.1"/>
    </source>
</evidence>
<sequence length="34" mass="4051">MVYLLLQSLPAYPSLYQLGKLWFFFSFILYSITS</sequence>